<proteinExistence type="inferred from homology"/>
<dbReference type="OrthoDB" id="9801597at2"/>
<dbReference type="Proteomes" id="UP000291981">
    <property type="component" value="Unassembled WGS sequence"/>
</dbReference>
<dbReference type="RefSeq" id="WP_130609058.1">
    <property type="nucleotide sequence ID" value="NZ_SGIU01000001.1"/>
</dbReference>
<feature type="domain" description="S1 motif" evidence="2">
    <location>
        <begin position="144"/>
        <end position="206"/>
    </location>
</feature>
<dbReference type="PANTHER" id="PTHR37296:SF1">
    <property type="entry name" value="CONSERVED VIRULENCE FACTOR B"/>
    <property type="match status" value="1"/>
</dbReference>
<evidence type="ECO:0000313" key="4">
    <source>
        <dbReference type="Proteomes" id="UP000291981"/>
    </source>
</evidence>
<evidence type="ECO:0000256" key="1">
    <source>
        <dbReference type="PIRNR" id="PIRNR012524"/>
    </source>
</evidence>
<dbReference type="InterPro" id="IPR040764">
    <property type="entry name" value="CvfB_WH"/>
</dbReference>
<evidence type="ECO:0000313" key="3">
    <source>
        <dbReference type="EMBL" id="TAI48644.1"/>
    </source>
</evidence>
<organism evidence="3 4">
    <name type="scientific">Flagellimonas allohymeniacidonis</name>
    <dbReference type="NCBI Taxonomy" id="2517819"/>
    <lineage>
        <taxon>Bacteria</taxon>
        <taxon>Pseudomonadati</taxon>
        <taxon>Bacteroidota</taxon>
        <taxon>Flavobacteriia</taxon>
        <taxon>Flavobacteriales</taxon>
        <taxon>Flavobacteriaceae</taxon>
        <taxon>Flagellimonas</taxon>
    </lineage>
</organism>
<reference evidence="3 4" key="1">
    <citation type="submission" date="2019-02" db="EMBL/GenBank/DDBJ databases">
        <title>Draft genome sequence of Muricauda sp. 176CP4-71.</title>
        <authorList>
            <person name="Park J.-S."/>
        </authorList>
    </citation>
    <scope>NUCLEOTIDE SEQUENCE [LARGE SCALE GENOMIC DNA]</scope>
    <source>
        <strain evidence="3 4">176CP4-71</strain>
    </source>
</reference>
<keyword evidence="4" id="KW-1185">Reference proteome</keyword>
<sequence length="277" mass="31814">MIELGNFNTLKVLRSTSVGLFLGDDEDTEILLPNKYVPADFEINDELQVFCYLDNNERPIATTLQPLVRRNCFAYLEVKQVSPFGAFLDWGLEKHLLAPFREQRVRMEEGKKYVVYCYLDEESFRLVATSRINRHLTNVGFDLPVNTKVNLLVSRRTPLGWEVIIDDKFLGLLFESDVFRPIAVGDYLEGYIKNVREDNKIDVTLQPLGTKMLEPSAQLVLDRLHESGGYLSLHDKSSPDEIKNALHLSKKAFKKAIGILYKQRKILIKDDGIYLSQ</sequence>
<accession>A0A4Q8QFK0</accession>
<dbReference type="Pfam" id="PF13509">
    <property type="entry name" value="S1_2"/>
    <property type="match status" value="1"/>
</dbReference>
<evidence type="ECO:0000259" key="2">
    <source>
        <dbReference type="SMART" id="SM00316"/>
    </source>
</evidence>
<dbReference type="AlphaFoldDB" id="A0A4Q8QFK0"/>
<gene>
    <name evidence="3" type="ORF">EW142_02260</name>
</gene>
<comment type="caution">
    <text evidence="3">The sequence shown here is derived from an EMBL/GenBank/DDBJ whole genome shotgun (WGS) entry which is preliminary data.</text>
</comment>
<dbReference type="Pfam" id="PF17783">
    <property type="entry name" value="WHD_CvfB"/>
    <property type="match status" value="1"/>
</dbReference>
<dbReference type="Gene3D" id="2.40.50.140">
    <property type="entry name" value="Nucleic acid-binding proteins"/>
    <property type="match status" value="2"/>
</dbReference>
<dbReference type="PIRSF" id="PIRSF012524">
    <property type="entry name" value="YitL_S1"/>
    <property type="match status" value="1"/>
</dbReference>
<dbReference type="EMBL" id="SGIU01000001">
    <property type="protein sequence ID" value="TAI48644.1"/>
    <property type="molecule type" value="Genomic_DNA"/>
</dbReference>
<dbReference type="InterPro" id="IPR014464">
    <property type="entry name" value="CvfB_fam"/>
</dbReference>
<dbReference type="InterPro" id="IPR039566">
    <property type="entry name" value="CvfB_S1_st"/>
</dbReference>
<comment type="similarity">
    <text evidence="1">Belongs to the CvfB family.</text>
</comment>
<dbReference type="InterPro" id="IPR003029">
    <property type="entry name" value="S1_domain"/>
</dbReference>
<name>A0A4Q8QFK0_9FLAO</name>
<dbReference type="InterPro" id="IPR012340">
    <property type="entry name" value="NA-bd_OB-fold"/>
</dbReference>
<dbReference type="GO" id="GO:0003676">
    <property type="term" value="F:nucleic acid binding"/>
    <property type="evidence" value="ECO:0007669"/>
    <property type="project" value="InterPro"/>
</dbReference>
<dbReference type="SMART" id="SM00316">
    <property type="entry name" value="S1"/>
    <property type="match status" value="2"/>
</dbReference>
<dbReference type="Gene3D" id="1.10.10.10">
    <property type="entry name" value="Winged helix-like DNA-binding domain superfamily/Winged helix DNA-binding domain"/>
    <property type="match status" value="1"/>
</dbReference>
<dbReference type="PANTHER" id="PTHR37296">
    <property type="entry name" value="CONSERVED VIRULENCE FACTOR B"/>
    <property type="match status" value="1"/>
</dbReference>
<feature type="domain" description="S1 motif" evidence="2">
    <location>
        <begin position="3"/>
        <end position="64"/>
    </location>
</feature>
<dbReference type="InterPro" id="IPR036388">
    <property type="entry name" value="WH-like_DNA-bd_sf"/>
</dbReference>
<protein>
    <submittedName>
        <fullName evidence="3">GntR family transcriptional regulator</fullName>
    </submittedName>
</protein>